<dbReference type="Gene3D" id="3.30.2310.20">
    <property type="entry name" value="RelE-like"/>
    <property type="match status" value="1"/>
</dbReference>
<evidence type="ECO:0000256" key="1">
    <source>
        <dbReference type="ARBA" id="ARBA00022649"/>
    </source>
</evidence>
<keyword evidence="3" id="KW-1185">Reference proteome</keyword>
<dbReference type="InterPro" id="IPR035093">
    <property type="entry name" value="RelE/ParE_toxin_dom_sf"/>
</dbReference>
<dbReference type="STRING" id="617002.SAMN05660653_01993"/>
<accession>A0A1G6D7X2</accession>
<dbReference type="RefSeq" id="WP_092120845.1">
    <property type="nucleotide sequence ID" value="NZ_FMXO01000010.1"/>
</dbReference>
<dbReference type="OrthoDB" id="5326046at2"/>
<dbReference type="InterPro" id="IPR007712">
    <property type="entry name" value="RelE/ParE_toxin"/>
</dbReference>
<dbReference type="Proteomes" id="UP000198771">
    <property type="component" value="Unassembled WGS sequence"/>
</dbReference>
<dbReference type="EMBL" id="FMXO01000010">
    <property type="protein sequence ID" value="SDB41257.1"/>
    <property type="molecule type" value="Genomic_DNA"/>
</dbReference>
<organism evidence="2 3">
    <name type="scientific">Desulfonatronum thiosulfatophilum</name>
    <dbReference type="NCBI Taxonomy" id="617002"/>
    <lineage>
        <taxon>Bacteria</taxon>
        <taxon>Pseudomonadati</taxon>
        <taxon>Thermodesulfobacteriota</taxon>
        <taxon>Desulfovibrionia</taxon>
        <taxon>Desulfovibrionales</taxon>
        <taxon>Desulfonatronaceae</taxon>
        <taxon>Desulfonatronum</taxon>
    </lineage>
</organism>
<gene>
    <name evidence="2" type="ORF">SAMN05660653_01993</name>
</gene>
<protein>
    <submittedName>
        <fullName evidence="2">mRNA interferase RelE/StbE</fullName>
    </submittedName>
</protein>
<keyword evidence="1" id="KW-1277">Toxin-antitoxin system</keyword>
<dbReference type="Pfam" id="PF05016">
    <property type="entry name" value="ParE_toxin"/>
    <property type="match status" value="1"/>
</dbReference>
<evidence type="ECO:0000313" key="2">
    <source>
        <dbReference type="EMBL" id="SDB41257.1"/>
    </source>
</evidence>
<sequence length="99" mass="11671">MPSSATVRLSEFRVFETEEFKKALVRLGPPRFLPGKLQTYVYPQLRQGPFFGPNIRKLRGYTPATWRYRIGPFRIFYSVDESERIVFMLTVDDRKDAYG</sequence>
<name>A0A1G6D7X2_9BACT</name>
<dbReference type="AlphaFoldDB" id="A0A1G6D7X2"/>
<reference evidence="2 3" key="1">
    <citation type="submission" date="2016-10" db="EMBL/GenBank/DDBJ databases">
        <authorList>
            <person name="de Groot N.N."/>
        </authorList>
    </citation>
    <scope>NUCLEOTIDE SEQUENCE [LARGE SCALE GENOMIC DNA]</scope>
    <source>
        <strain evidence="2 3">ASO4-2</strain>
    </source>
</reference>
<proteinExistence type="predicted"/>
<evidence type="ECO:0000313" key="3">
    <source>
        <dbReference type="Proteomes" id="UP000198771"/>
    </source>
</evidence>
<dbReference type="SUPFAM" id="SSF143011">
    <property type="entry name" value="RelE-like"/>
    <property type="match status" value="1"/>
</dbReference>